<organism evidence="1 2">
    <name type="scientific">Solea senegalensis</name>
    <name type="common">Senegalese sole</name>
    <dbReference type="NCBI Taxonomy" id="28829"/>
    <lineage>
        <taxon>Eukaryota</taxon>
        <taxon>Metazoa</taxon>
        <taxon>Chordata</taxon>
        <taxon>Craniata</taxon>
        <taxon>Vertebrata</taxon>
        <taxon>Euteleostomi</taxon>
        <taxon>Actinopterygii</taxon>
        <taxon>Neopterygii</taxon>
        <taxon>Teleostei</taxon>
        <taxon>Neoteleostei</taxon>
        <taxon>Acanthomorphata</taxon>
        <taxon>Carangaria</taxon>
        <taxon>Pleuronectiformes</taxon>
        <taxon>Pleuronectoidei</taxon>
        <taxon>Soleidae</taxon>
        <taxon>Solea</taxon>
    </lineage>
</organism>
<evidence type="ECO:0000313" key="1">
    <source>
        <dbReference type="EMBL" id="KAG7517003.1"/>
    </source>
</evidence>
<reference evidence="1 2" key="1">
    <citation type="journal article" date="2021" name="Sci. Rep.">
        <title>Chromosome anchoring in Senegalese sole (Solea senegalensis) reveals sex-associated markers and genome rearrangements in flatfish.</title>
        <authorList>
            <person name="Guerrero-Cozar I."/>
            <person name="Gomez-Garrido J."/>
            <person name="Berbel C."/>
            <person name="Martinez-Blanch J.F."/>
            <person name="Alioto T."/>
            <person name="Claros M.G."/>
            <person name="Gagnaire P.A."/>
            <person name="Manchado M."/>
        </authorList>
    </citation>
    <scope>NUCLEOTIDE SEQUENCE [LARGE SCALE GENOMIC DNA]</scope>
    <source>
        <strain evidence="1">Sse05_10M</strain>
    </source>
</reference>
<dbReference type="Proteomes" id="UP000693946">
    <property type="component" value="Linkage Group LG13"/>
</dbReference>
<dbReference type="EMBL" id="JAGKHQ010000005">
    <property type="protein sequence ID" value="KAG7517003.1"/>
    <property type="molecule type" value="Genomic_DNA"/>
</dbReference>
<comment type="caution">
    <text evidence="1">The sequence shown here is derived from an EMBL/GenBank/DDBJ whole genome shotgun (WGS) entry which is preliminary data.</text>
</comment>
<protein>
    <submittedName>
        <fullName evidence="1">Uncharacterized protein</fullName>
    </submittedName>
</protein>
<evidence type="ECO:0000313" key="2">
    <source>
        <dbReference type="Proteomes" id="UP000693946"/>
    </source>
</evidence>
<keyword evidence="2" id="KW-1185">Reference proteome</keyword>
<dbReference type="AlphaFoldDB" id="A0AAV6SJA9"/>
<gene>
    <name evidence="1" type="ORF">JOB18_046831</name>
</gene>
<accession>A0AAV6SJA9</accession>
<name>A0AAV6SJA9_SOLSE</name>
<proteinExistence type="predicted"/>
<sequence length="52" mass="6008">MSSQYANEPEGPLSAGAWHGRWDTVNLTWTRTLRRQTHENKITFKQQQHAAA</sequence>